<organism evidence="2 3">
    <name type="scientific">Citrullus colocynthis</name>
    <name type="common">colocynth</name>
    <dbReference type="NCBI Taxonomy" id="252529"/>
    <lineage>
        <taxon>Eukaryota</taxon>
        <taxon>Viridiplantae</taxon>
        <taxon>Streptophyta</taxon>
        <taxon>Embryophyta</taxon>
        <taxon>Tracheophyta</taxon>
        <taxon>Spermatophyta</taxon>
        <taxon>Magnoliopsida</taxon>
        <taxon>eudicotyledons</taxon>
        <taxon>Gunneridae</taxon>
        <taxon>Pentapetalae</taxon>
        <taxon>rosids</taxon>
        <taxon>fabids</taxon>
        <taxon>Cucurbitales</taxon>
        <taxon>Cucurbitaceae</taxon>
        <taxon>Benincaseae</taxon>
        <taxon>Citrullus</taxon>
    </lineage>
</organism>
<feature type="compositionally biased region" description="Polar residues" evidence="1">
    <location>
        <begin position="12"/>
        <end position="24"/>
    </location>
</feature>
<reference evidence="2 3" key="1">
    <citation type="submission" date="2024-03" db="EMBL/GenBank/DDBJ databases">
        <authorList>
            <person name="Gkanogiannis A."/>
            <person name="Becerra Lopez-Lavalle L."/>
        </authorList>
    </citation>
    <scope>NUCLEOTIDE SEQUENCE [LARGE SCALE GENOMIC DNA]</scope>
</reference>
<feature type="region of interest" description="Disordered" evidence="1">
    <location>
        <begin position="1"/>
        <end position="32"/>
    </location>
</feature>
<evidence type="ECO:0000313" key="2">
    <source>
        <dbReference type="EMBL" id="CAK9316967.1"/>
    </source>
</evidence>
<dbReference type="Proteomes" id="UP001642487">
    <property type="component" value="Chromosome 3"/>
</dbReference>
<name>A0ABP0Y918_9ROSI</name>
<proteinExistence type="predicted"/>
<accession>A0ABP0Y918</accession>
<gene>
    <name evidence="2" type="ORF">CITCOLO1_LOCUS8852</name>
</gene>
<evidence type="ECO:0000256" key="1">
    <source>
        <dbReference type="SAM" id="MobiDB-lite"/>
    </source>
</evidence>
<sequence>MEISSIHGFPEAQQQLRDTSTSHTNQKKPREDIVRVAGTQPFDTVSNHSTFHRQIKNRNHPHRQILSRLFSFSSSASVTVVETPNPNL</sequence>
<evidence type="ECO:0000313" key="3">
    <source>
        <dbReference type="Proteomes" id="UP001642487"/>
    </source>
</evidence>
<protein>
    <submittedName>
        <fullName evidence="2">Uncharacterized protein</fullName>
    </submittedName>
</protein>
<dbReference type="EMBL" id="OZ021737">
    <property type="protein sequence ID" value="CAK9316967.1"/>
    <property type="molecule type" value="Genomic_DNA"/>
</dbReference>
<keyword evidence="3" id="KW-1185">Reference proteome</keyword>